<gene>
    <name evidence="2" type="ORF">PPTG_21030</name>
</gene>
<dbReference type="Proteomes" id="UP000018817">
    <property type="component" value="Unassembled WGS sequence"/>
</dbReference>
<evidence type="ECO:0000313" key="2">
    <source>
        <dbReference type="EMBL" id="ETN20915.1"/>
    </source>
</evidence>
<dbReference type="VEuPathDB" id="FungiDB:PPTG_21030"/>
<evidence type="ECO:0000256" key="1">
    <source>
        <dbReference type="SAM" id="MobiDB-lite"/>
    </source>
</evidence>
<name>W2R8R6_PHYN3</name>
<dbReference type="AlphaFoldDB" id="W2R8R6"/>
<protein>
    <submittedName>
        <fullName evidence="2">Uncharacterized protein</fullName>
    </submittedName>
</protein>
<dbReference type="GeneID" id="20189629"/>
<feature type="region of interest" description="Disordered" evidence="1">
    <location>
        <begin position="14"/>
        <end position="39"/>
    </location>
</feature>
<sequence>MVNIVHPSRIQNIQLAAQPSDGNVNGKHSTNSSEGSGPYYWNAFHYDNPLKE</sequence>
<proteinExistence type="predicted"/>
<reference evidence="3" key="1">
    <citation type="submission" date="2011-12" db="EMBL/GenBank/DDBJ databases">
        <authorList>
            <consortium name="The Broad Institute Genome Sequencing Platform"/>
            <person name="Russ C."/>
            <person name="Tyler B."/>
            <person name="Panabieres F."/>
            <person name="Shan W."/>
            <person name="Tripathy S."/>
            <person name="Grunwald N."/>
            <person name="Machado M."/>
            <person name="Young S.K."/>
            <person name="Zeng Q."/>
            <person name="Gargeya S."/>
            <person name="Fitzgerald M."/>
            <person name="Haas B."/>
            <person name="Abouelleil A."/>
            <person name="Alvarado L."/>
            <person name="Arachchi H.M."/>
            <person name="Berlin A."/>
            <person name="Chapman S.B."/>
            <person name="Gearin G."/>
            <person name="Goldberg J."/>
            <person name="Griggs A."/>
            <person name="Gujja S."/>
            <person name="Hansen M."/>
            <person name="Heiman D."/>
            <person name="Howarth C."/>
            <person name="Larimer J."/>
            <person name="Lui A."/>
            <person name="MacDonald P.J.P."/>
            <person name="McCowen C."/>
            <person name="Montmayeur A."/>
            <person name="Murphy C."/>
            <person name="Neiman D."/>
            <person name="Pearson M."/>
            <person name="Priest M."/>
            <person name="Roberts A."/>
            <person name="Saif S."/>
            <person name="Shea T."/>
            <person name="Sisk P."/>
            <person name="Stolte C."/>
            <person name="Sykes S."/>
            <person name="Wortman J."/>
            <person name="Nusbaum C."/>
            <person name="Birren B."/>
        </authorList>
    </citation>
    <scope>NUCLEOTIDE SEQUENCE [LARGE SCALE GENOMIC DNA]</scope>
    <source>
        <strain evidence="3">INRA-310</strain>
    </source>
</reference>
<feature type="compositionally biased region" description="Polar residues" evidence="1">
    <location>
        <begin position="14"/>
        <end position="35"/>
    </location>
</feature>
<dbReference type="RefSeq" id="XP_008893730.1">
    <property type="nucleotide sequence ID" value="XM_008895482.1"/>
</dbReference>
<organism evidence="2 3">
    <name type="scientific">Phytophthora nicotianae (strain INRA-310)</name>
    <name type="common">Phytophthora parasitica</name>
    <dbReference type="NCBI Taxonomy" id="761204"/>
    <lineage>
        <taxon>Eukaryota</taxon>
        <taxon>Sar</taxon>
        <taxon>Stramenopiles</taxon>
        <taxon>Oomycota</taxon>
        <taxon>Peronosporomycetes</taxon>
        <taxon>Peronosporales</taxon>
        <taxon>Peronosporaceae</taxon>
        <taxon>Phytophthora</taxon>
    </lineage>
</organism>
<evidence type="ECO:0000313" key="3">
    <source>
        <dbReference type="Proteomes" id="UP000018817"/>
    </source>
</evidence>
<dbReference type="EMBL" id="KI669563">
    <property type="protein sequence ID" value="ETN20915.1"/>
    <property type="molecule type" value="Genomic_DNA"/>
</dbReference>
<reference evidence="2 3" key="2">
    <citation type="submission" date="2013-11" db="EMBL/GenBank/DDBJ databases">
        <title>The Genome Sequence of Phytophthora parasitica INRA-310.</title>
        <authorList>
            <consortium name="The Broad Institute Genomics Platform"/>
            <person name="Russ C."/>
            <person name="Tyler B."/>
            <person name="Panabieres F."/>
            <person name="Shan W."/>
            <person name="Tripathy S."/>
            <person name="Grunwald N."/>
            <person name="Machado M."/>
            <person name="Johnson C.S."/>
            <person name="Arredondo F."/>
            <person name="Hong C."/>
            <person name="Coffey M."/>
            <person name="Young S.K."/>
            <person name="Zeng Q."/>
            <person name="Gargeya S."/>
            <person name="Fitzgerald M."/>
            <person name="Abouelleil A."/>
            <person name="Alvarado L."/>
            <person name="Chapman S.B."/>
            <person name="Gainer-Dewar J."/>
            <person name="Goldberg J."/>
            <person name="Griggs A."/>
            <person name="Gujja S."/>
            <person name="Hansen M."/>
            <person name="Howarth C."/>
            <person name="Imamovic A."/>
            <person name="Ireland A."/>
            <person name="Larimer J."/>
            <person name="McCowan C."/>
            <person name="Murphy C."/>
            <person name="Pearson M."/>
            <person name="Poon T.W."/>
            <person name="Priest M."/>
            <person name="Roberts A."/>
            <person name="Saif S."/>
            <person name="Shea T."/>
            <person name="Sykes S."/>
            <person name="Wortman J."/>
            <person name="Nusbaum C."/>
            <person name="Birren B."/>
        </authorList>
    </citation>
    <scope>NUCLEOTIDE SEQUENCE [LARGE SCALE GENOMIC DNA]</scope>
    <source>
        <strain evidence="2 3">INRA-310</strain>
    </source>
</reference>
<accession>W2R8R6</accession>